<proteinExistence type="predicted"/>
<dbReference type="AlphaFoldDB" id="A0A1C3RLE1"/>
<keyword evidence="1" id="KW-0732">Signal</keyword>
<evidence type="ECO:0000313" key="3">
    <source>
        <dbReference type="Proteomes" id="UP000231658"/>
    </source>
</evidence>
<feature type="signal peptide" evidence="1">
    <location>
        <begin position="1"/>
        <end position="23"/>
    </location>
</feature>
<dbReference type="Gene3D" id="3.40.190.10">
    <property type="entry name" value="Periplasmic binding protein-like II"/>
    <property type="match status" value="1"/>
</dbReference>
<dbReference type="STRING" id="1867952.MTBPR1_80112"/>
<gene>
    <name evidence="2" type="ORF">MTBPR1_80112</name>
</gene>
<dbReference type="EMBL" id="FLYE01000047">
    <property type="protein sequence ID" value="SCA58058.1"/>
    <property type="molecule type" value="Genomic_DNA"/>
</dbReference>
<evidence type="ECO:0000256" key="1">
    <source>
        <dbReference type="SAM" id="SignalP"/>
    </source>
</evidence>
<dbReference type="RefSeq" id="WP_069190058.1">
    <property type="nucleotide sequence ID" value="NZ_FLYE01000047.1"/>
</dbReference>
<name>A0A1C3RLE1_9PROT</name>
<accession>A0A1C3RLE1</accession>
<dbReference type="Proteomes" id="UP000231658">
    <property type="component" value="Unassembled WGS sequence"/>
</dbReference>
<sequence length="231" mass="25559">MRAVGIILVLFGLMTIQARPAGAETPCLKLVAHETGIVSTISKNVRLALNEAGLCSLFYNPLSAETQKAKEQGLIDGELLRVQFYDRLIGERLVIVPTPLASGNGFVVVRKESDITKANYKDYKIGYLVGTIWNKLVVKKMKNAVVYENYQQLVTALKLNEIDGFLADSVAYMSLKKKLGQARPLAIMNLSGHTWLLAKHKDLAVKVNQAYMAYLAKGRAFTDPIQADHNH</sequence>
<reference evidence="2 3" key="1">
    <citation type="submission" date="2016-07" db="EMBL/GenBank/DDBJ databases">
        <authorList>
            <person name="Lefevre C.T."/>
        </authorList>
    </citation>
    <scope>NUCLEOTIDE SEQUENCE [LARGE SCALE GENOMIC DNA]</scope>
    <source>
        <strain evidence="2">PR1</strain>
    </source>
</reference>
<dbReference type="SUPFAM" id="SSF53850">
    <property type="entry name" value="Periplasmic binding protein-like II"/>
    <property type="match status" value="1"/>
</dbReference>
<organism evidence="2 3">
    <name type="scientific">Candidatus Terasakiella magnetica</name>
    <dbReference type="NCBI Taxonomy" id="1867952"/>
    <lineage>
        <taxon>Bacteria</taxon>
        <taxon>Pseudomonadati</taxon>
        <taxon>Pseudomonadota</taxon>
        <taxon>Alphaproteobacteria</taxon>
        <taxon>Rhodospirillales</taxon>
        <taxon>Terasakiellaceae</taxon>
        <taxon>Terasakiella</taxon>
    </lineage>
</organism>
<protein>
    <submittedName>
        <fullName evidence="2">Uncharacterized protein</fullName>
    </submittedName>
</protein>
<feature type="chain" id="PRO_5008680923" evidence="1">
    <location>
        <begin position="24"/>
        <end position="231"/>
    </location>
</feature>
<dbReference type="OrthoDB" id="7351274at2"/>
<keyword evidence="3" id="KW-1185">Reference proteome</keyword>
<evidence type="ECO:0000313" key="2">
    <source>
        <dbReference type="EMBL" id="SCA58058.1"/>
    </source>
</evidence>